<feature type="transmembrane region" description="Helical" evidence="1">
    <location>
        <begin position="77"/>
        <end position="98"/>
    </location>
</feature>
<gene>
    <name evidence="2" type="ORF">K3169_19740</name>
</gene>
<organism evidence="2 3">
    <name type="scientific">Pseudomonas phytophila</name>
    <dbReference type="NCBI Taxonomy" id="2867264"/>
    <lineage>
        <taxon>Bacteria</taxon>
        <taxon>Pseudomonadati</taxon>
        <taxon>Pseudomonadota</taxon>
        <taxon>Gammaproteobacteria</taxon>
        <taxon>Pseudomonadales</taxon>
        <taxon>Pseudomonadaceae</taxon>
        <taxon>Pseudomonas</taxon>
    </lineage>
</organism>
<keyword evidence="3" id="KW-1185">Reference proteome</keyword>
<feature type="transmembrane region" description="Helical" evidence="1">
    <location>
        <begin position="202"/>
        <end position="226"/>
    </location>
</feature>
<keyword evidence="1" id="KW-0812">Transmembrane</keyword>
<feature type="transmembrane region" description="Helical" evidence="1">
    <location>
        <begin position="46"/>
        <end position="65"/>
    </location>
</feature>
<keyword evidence="1" id="KW-0472">Membrane</keyword>
<sequence>MILPILIIFFTTLALYCGISKALRKKPLFSFKPTMKFNYSTADWGLIDYLATLTFTNIILLMYAASLTKLGLEIPFAIRWSLLIWTGLCTLALASTFFSINPKYSKLASPLKYVATLATVVFTLMSGSMFDADIASHTHIDPSELPATQRLLTFVGVVYFWAYTLFWLSLLLYPVLFSILIFKLGDSKKPPTDLSQFVRRESIIAGTLLGGLSFTFIIITNGFIALSEDLSRRRIKEFIVFSSFHLKPEVCAIYGRPETAKIALIKDKKALVAVQDVEFIYKFTTEDCYLQPVEYKSTRTDKKS</sequence>
<protein>
    <submittedName>
        <fullName evidence="2">Uncharacterized protein</fullName>
    </submittedName>
</protein>
<dbReference type="Proteomes" id="UP001063228">
    <property type="component" value="Chromosome"/>
</dbReference>
<reference evidence="2" key="1">
    <citation type="submission" date="2021-08" db="EMBL/GenBank/DDBJ databases">
        <title>Complete genome sequence of Pseudomonas phytophila.</title>
        <authorList>
            <person name="Weir B.S."/>
            <person name="Templeton M.D."/>
            <person name="Arshed S."/>
            <person name="Andersen M.T."/>
            <person name="Jayaraman J."/>
        </authorList>
    </citation>
    <scope>NUCLEOTIDE SEQUENCE</scope>
    <source>
        <strain evidence="2">ICMP 23753</strain>
    </source>
</reference>
<accession>A0ABY6F9V0</accession>
<feature type="transmembrane region" description="Helical" evidence="1">
    <location>
        <begin position="151"/>
        <end position="182"/>
    </location>
</feature>
<proteinExistence type="predicted"/>
<dbReference type="EMBL" id="CP081201">
    <property type="protein sequence ID" value="UXZ94584.1"/>
    <property type="molecule type" value="Genomic_DNA"/>
</dbReference>
<evidence type="ECO:0000256" key="1">
    <source>
        <dbReference type="SAM" id="Phobius"/>
    </source>
</evidence>
<keyword evidence="1" id="KW-1133">Transmembrane helix</keyword>
<evidence type="ECO:0000313" key="2">
    <source>
        <dbReference type="EMBL" id="UXZ94584.1"/>
    </source>
</evidence>
<evidence type="ECO:0000313" key="3">
    <source>
        <dbReference type="Proteomes" id="UP001063228"/>
    </source>
</evidence>
<dbReference type="RefSeq" id="WP_263267616.1">
    <property type="nucleotide sequence ID" value="NZ_CP081201.1"/>
</dbReference>
<feature type="transmembrane region" description="Helical" evidence="1">
    <location>
        <begin position="110"/>
        <end position="130"/>
    </location>
</feature>
<name>A0ABY6F9V0_9PSED</name>